<gene>
    <name evidence="2" type="ORF">H0E84_09705</name>
</gene>
<feature type="transmembrane region" description="Helical" evidence="1">
    <location>
        <begin position="131"/>
        <end position="150"/>
    </location>
</feature>
<feature type="transmembrane region" description="Helical" evidence="1">
    <location>
        <begin position="60"/>
        <end position="80"/>
    </location>
</feature>
<sequence length="220" mass="23032">MTDTDRLIEQLAARATPVRRLASPGRRTLLWLALAAAILVLIVAGTGLRPGQLEALAEPAAAAEWLASVLIGVLAAYAAFQISVPGRPAAWAWLPLPALALWLAGLGWGCLRDYSRLGAEAFAFDADSATCAWEIALVSLPLGLAMLLMVRHAGAVRPAPTALLATLSAAALSAAGVSLIHDGESMPMVLLWHAGTVAVLSLLSLAFGRHLFAWIGHARR</sequence>
<comment type="caution">
    <text evidence="2">The sequence shown here is derived from an EMBL/GenBank/DDBJ whole genome shotgun (WGS) entry which is preliminary data.</text>
</comment>
<feature type="transmembrane region" description="Helical" evidence="1">
    <location>
        <begin position="162"/>
        <end position="180"/>
    </location>
</feature>
<dbReference type="AlphaFoldDB" id="A0A853JDL9"/>
<name>A0A853JDL9_9GAMM</name>
<accession>A0A853JDL9</accession>
<keyword evidence="1" id="KW-1133">Transmembrane helix</keyword>
<dbReference type="InterPro" id="IPR006311">
    <property type="entry name" value="TAT_signal"/>
</dbReference>
<keyword evidence="1" id="KW-0812">Transmembrane</keyword>
<proteinExistence type="predicted"/>
<feature type="transmembrane region" description="Helical" evidence="1">
    <location>
        <begin position="192"/>
        <end position="212"/>
    </location>
</feature>
<dbReference type="Pfam" id="PF06532">
    <property type="entry name" value="NrsF"/>
    <property type="match status" value="1"/>
</dbReference>
<dbReference type="EMBL" id="JACCKA010000060">
    <property type="protein sequence ID" value="NZA26660.1"/>
    <property type="molecule type" value="Genomic_DNA"/>
</dbReference>
<keyword evidence="3" id="KW-1185">Reference proteome</keyword>
<feature type="transmembrane region" description="Helical" evidence="1">
    <location>
        <begin position="29"/>
        <end position="48"/>
    </location>
</feature>
<protein>
    <submittedName>
        <fullName evidence="2">DUF1109 family protein</fullName>
    </submittedName>
</protein>
<keyword evidence="1" id="KW-0472">Membrane</keyword>
<dbReference type="Proteomes" id="UP000578091">
    <property type="component" value="Unassembled WGS sequence"/>
</dbReference>
<evidence type="ECO:0000313" key="3">
    <source>
        <dbReference type="Proteomes" id="UP000578091"/>
    </source>
</evidence>
<evidence type="ECO:0000313" key="2">
    <source>
        <dbReference type="EMBL" id="NZA26660.1"/>
    </source>
</evidence>
<dbReference type="PROSITE" id="PS51318">
    <property type="entry name" value="TAT"/>
    <property type="match status" value="1"/>
</dbReference>
<evidence type="ECO:0000256" key="1">
    <source>
        <dbReference type="SAM" id="Phobius"/>
    </source>
</evidence>
<organism evidence="2 3">
    <name type="scientific">Luteimonas salinisoli</name>
    <dbReference type="NCBI Taxonomy" id="2752307"/>
    <lineage>
        <taxon>Bacteria</taxon>
        <taxon>Pseudomonadati</taxon>
        <taxon>Pseudomonadota</taxon>
        <taxon>Gammaproteobacteria</taxon>
        <taxon>Lysobacterales</taxon>
        <taxon>Lysobacteraceae</taxon>
        <taxon>Luteimonas</taxon>
    </lineage>
</organism>
<dbReference type="RefSeq" id="WP_180678450.1">
    <property type="nucleotide sequence ID" value="NZ_JACCKA010000060.1"/>
</dbReference>
<reference evidence="2 3" key="1">
    <citation type="submission" date="2020-07" db="EMBL/GenBank/DDBJ databases">
        <title>Luteimonas sp. SJ-92.</title>
        <authorList>
            <person name="Huang X.-X."/>
            <person name="Xu L."/>
            <person name="Sun J.-Q."/>
        </authorList>
    </citation>
    <scope>NUCLEOTIDE SEQUENCE [LARGE SCALE GENOMIC DNA]</scope>
    <source>
        <strain evidence="2 3">SJ-92</strain>
    </source>
</reference>
<dbReference type="InterPro" id="IPR009495">
    <property type="entry name" value="NrsF"/>
</dbReference>
<feature type="transmembrane region" description="Helical" evidence="1">
    <location>
        <begin position="92"/>
        <end position="111"/>
    </location>
</feature>